<dbReference type="FunFam" id="3.40.640.10:FF:000030">
    <property type="entry name" value="Low-specificity L-threonine aldolase"/>
    <property type="match status" value="1"/>
</dbReference>
<dbReference type="Gene3D" id="3.90.1150.10">
    <property type="entry name" value="Aspartate Aminotransferase, domain 1"/>
    <property type="match status" value="1"/>
</dbReference>
<dbReference type="PANTHER" id="PTHR48097:SF9">
    <property type="entry name" value="L-THREONINE ALDOLASE"/>
    <property type="match status" value="1"/>
</dbReference>
<comment type="cofactor">
    <cofactor evidence="1">
        <name>pyridoxal 5'-phosphate</name>
        <dbReference type="ChEBI" id="CHEBI:597326"/>
    </cofactor>
</comment>
<dbReference type="PANTHER" id="PTHR48097">
    <property type="entry name" value="L-THREONINE ALDOLASE-RELATED"/>
    <property type="match status" value="1"/>
</dbReference>
<dbReference type="GO" id="GO:0006567">
    <property type="term" value="P:L-threonine catabolic process"/>
    <property type="evidence" value="ECO:0007669"/>
    <property type="project" value="TreeGrafter"/>
</dbReference>
<keyword evidence="3" id="KW-0663">Pyridoxal phosphate</keyword>
<evidence type="ECO:0000256" key="5">
    <source>
        <dbReference type="PIRSR" id="PIRSR017617-1"/>
    </source>
</evidence>
<dbReference type="OrthoDB" id="9774495at2"/>
<dbReference type="EMBL" id="CP030840">
    <property type="protein sequence ID" value="AXC14988.1"/>
    <property type="molecule type" value="Genomic_DNA"/>
</dbReference>
<evidence type="ECO:0000313" key="8">
    <source>
        <dbReference type="Proteomes" id="UP000253606"/>
    </source>
</evidence>
<name>A0A2Z5G7L7_9BACT</name>
<organism evidence="7 8">
    <name type="scientific">Acidisarcina polymorpha</name>
    <dbReference type="NCBI Taxonomy" id="2211140"/>
    <lineage>
        <taxon>Bacteria</taxon>
        <taxon>Pseudomonadati</taxon>
        <taxon>Acidobacteriota</taxon>
        <taxon>Terriglobia</taxon>
        <taxon>Terriglobales</taxon>
        <taxon>Acidobacteriaceae</taxon>
        <taxon>Acidisarcina</taxon>
    </lineage>
</organism>
<keyword evidence="4" id="KW-0456">Lyase</keyword>
<dbReference type="PIRSF" id="PIRSF017617">
    <property type="entry name" value="Thr_aldolase"/>
    <property type="match status" value="1"/>
</dbReference>
<dbReference type="NCBIfam" id="NF041359">
    <property type="entry name" value="GntG_guanitoxin"/>
    <property type="match status" value="1"/>
</dbReference>
<proteinExistence type="inferred from homology"/>
<dbReference type="GO" id="GO:0008732">
    <property type="term" value="F:L-allo-threonine aldolase activity"/>
    <property type="evidence" value="ECO:0007669"/>
    <property type="project" value="TreeGrafter"/>
</dbReference>
<dbReference type="CDD" id="cd06502">
    <property type="entry name" value="TA_like"/>
    <property type="match status" value="1"/>
</dbReference>
<dbReference type="Gene3D" id="3.40.640.10">
    <property type="entry name" value="Type I PLP-dependent aspartate aminotransferase-like (Major domain)"/>
    <property type="match status" value="1"/>
</dbReference>
<dbReference type="InterPro" id="IPR015421">
    <property type="entry name" value="PyrdxlP-dep_Trfase_major"/>
</dbReference>
<dbReference type="RefSeq" id="WP_114209645.1">
    <property type="nucleotide sequence ID" value="NZ_CP030840.1"/>
</dbReference>
<comment type="similarity">
    <text evidence="2">Belongs to the threonine aldolase family.</text>
</comment>
<dbReference type="FunFam" id="3.90.1150.10:FF:000041">
    <property type="entry name" value="Low-specificity L-threonine aldolase"/>
    <property type="match status" value="1"/>
</dbReference>
<dbReference type="Pfam" id="PF01212">
    <property type="entry name" value="Beta_elim_lyase"/>
    <property type="match status" value="1"/>
</dbReference>
<dbReference type="Proteomes" id="UP000253606">
    <property type="component" value="Chromosome"/>
</dbReference>
<gene>
    <name evidence="7" type="ORF">ACPOL_5742</name>
</gene>
<feature type="domain" description="Aromatic amino acid beta-eliminating lyase/threonine aldolase" evidence="6">
    <location>
        <begin position="21"/>
        <end position="303"/>
    </location>
</feature>
<accession>A0A2Z5G7L7</accession>
<keyword evidence="8" id="KW-1185">Reference proteome</keyword>
<evidence type="ECO:0000256" key="2">
    <source>
        <dbReference type="ARBA" id="ARBA00006966"/>
    </source>
</evidence>
<evidence type="ECO:0000313" key="7">
    <source>
        <dbReference type="EMBL" id="AXC14988.1"/>
    </source>
</evidence>
<dbReference type="KEGG" id="abas:ACPOL_5742"/>
<evidence type="ECO:0000256" key="4">
    <source>
        <dbReference type="ARBA" id="ARBA00023239"/>
    </source>
</evidence>
<sequence>MATQPLVVDEVISWPNVGVIDLRSDTVTKPTPAMRAAMAAAEVGDDVYGEDPTVNRLEERAAEVFQREAAIFVPTGTMGNQIAIRLHTQHGQEVICESRAHIVDWELAMVAAFSGCQLRTLPAERGILTWDAIRTAILPKIYYRTTTGLISLENTHNRGGGTVTPLDTLEEIWAGAKAAGLPVHLDGARVFHAATYLGIPVAALTRGFDTVMFCLSKGLCAPVGSMLAGSRELIDRARIFRKSLGGGLRQAGVLAAAGLIALDEMTLRLGEDHANARLLAEGLAKIPQVEIDLGAVQTNLVIFTLRDGEDYDGLVTRLKRRGVLASAVNPPGIRLVTHHDVDREACERALAILVEEIQKG</sequence>
<dbReference type="InterPro" id="IPR023603">
    <property type="entry name" value="Low_specificity_L-TA-like"/>
</dbReference>
<dbReference type="InterPro" id="IPR015422">
    <property type="entry name" value="PyrdxlP-dep_Trfase_small"/>
</dbReference>
<evidence type="ECO:0000256" key="3">
    <source>
        <dbReference type="ARBA" id="ARBA00022898"/>
    </source>
</evidence>
<dbReference type="GO" id="GO:0006545">
    <property type="term" value="P:glycine biosynthetic process"/>
    <property type="evidence" value="ECO:0007669"/>
    <property type="project" value="TreeGrafter"/>
</dbReference>
<dbReference type="InterPro" id="IPR015424">
    <property type="entry name" value="PyrdxlP-dep_Trfase"/>
</dbReference>
<protein>
    <submittedName>
        <fullName evidence="7">Low-specificity L-threonine aldolase</fullName>
    </submittedName>
</protein>
<evidence type="ECO:0000256" key="1">
    <source>
        <dbReference type="ARBA" id="ARBA00001933"/>
    </source>
</evidence>
<dbReference type="SUPFAM" id="SSF53383">
    <property type="entry name" value="PLP-dependent transferases"/>
    <property type="match status" value="1"/>
</dbReference>
<dbReference type="GO" id="GO:0005829">
    <property type="term" value="C:cytosol"/>
    <property type="evidence" value="ECO:0007669"/>
    <property type="project" value="TreeGrafter"/>
</dbReference>
<dbReference type="AlphaFoldDB" id="A0A2Z5G7L7"/>
<evidence type="ECO:0000259" key="6">
    <source>
        <dbReference type="Pfam" id="PF01212"/>
    </source>
</evidence>
<reference evidence="7 8" key="1">
    <citation type="journal article" date="2018" name="Front. Microbiol.">
        <title>Hydrolytic Capabilities as a Key to Environmental Success: Chitinolytic and Cellulolytic Acidobacteria From Acidic Sub-arctic Soils and Boreal Peatlands.</title>
        <authorList>
            <person name="Belova S.E."/>
            <person name="Ravin N.V."/>
            <person name="Pankratov T.A."/>
            <person name="Rakitin A.L."/>
            <person name="Ivanova A.A."/>
            <person name="Beletsky A.V."/>
            <person name="Mardanov A.V."/>
            <person name="Sinninghe Damste J.S."/>
            <person name="Dedysh S.N."/>
        </authorList>
    </citation>
    <scope>NUCLEOTIDE SEQUENCE [LARGE SCALE GENOMIC DNA]</scope>
    <source>
        <strain evidence="7 8">SBC82</strain>
    </source>
</reference>
<feature type="modified residue" description="N6-(pyridoxal phosphate)lysine" evidence="5">
    <location>
        <position position="217"/>
    </location>
</feature>
<dbReference type="InterPro" id="IPR001597">
    <property type="entry name" value="ArAA_b-elim_lyase/Thr_aldolase"/>
</dbReference>